<feature type="domain" description="Transthyretin/hydroxyisourate hydrolase" evidence="1">
    <location>
        <begin position="7"/>
        <end position="130"/>
    </location>
</feature>
<evidence type="ECO:0000259" key="1">
    <source>
        <dbReference type="Pfam" id="PF00576"/>
    </source>
</evidence>
<gene>
    <name evidence="2" type="ORF">LTR09_013000</name>
</gene>
<protein>
    <recommendedName>
        <fullName evidence="1">Transthyretin/hydroxyisourate hydrolase domain-containing protein</fullName>
    </recommendedName>
</protein>
<keyword evidence="3" id="KW-1185">Reference proteome</keyword>
<dbReference type="GO" id="GO:0006144">
    <property type="term" value="P:purine nucleobase metabolic process"/>
    <property type="evidence" value="ECO:0007669"/>
    <property type="project" value="TreeGrafter"/>
</dbReference>
<dbReference type="SUPFAM" id="SSF49472">
    <property type="entry name" value="Transthyretin (synonym: prealbumin)"/>
    <property type="match status" value="1"/>
</dbReference>
<evidence type="ECO:0000313" key="3">
    <source>
        <dbReference type="Proteomes" id="UP001271007"/>
    </source>
</evidence>
<dbReference type="Gene3D" id="2.60.40.180">
    <property type="entry name" value="Transthyretin/hydroxyisourate hydrolase domain"/>
    <property type="match status" value="1"/>
</dbReference>
<organism evidence="2 3">
    <name type="scientific">Extremus antarcticus</name>
    <dbReference type="NCBI Taxonomy" id="702011"/>
    <lineage>
        <taxon>Eukaryota</taxon>
        <taxon>Fungi</taxon>
        <taxon>Dikarya</taxon>
        <taxon>Ascomycota</taxon>
        <taxon>Pezizomycotina</taxon>
        <taxon>Dothideomycetes</taxon>
        <taxon>Dothideomycetidae</taxon>
        <taxon>Mycosphaerellales</taxon>
        <taxon>Extremaceae</taxon>
        <taxon>Extremus</taxon>
    </lineage>
</organism>
<reference evidence="2" key="1">
    <citation type="submission" date="2023-04" db="EMBL/GenBank/DDBJ databases">
        <title>Black Yeasts Isolated from many extreme environments.</title>
        <authorList>
            <person name="Coleine C."/>
            <person name="Stajich J.E."/>
            <person name="Selbmann L."/>
        </authorList>
    </citation>
    <scope>NUCLEOTIDE SEQUENCE</scope>
    <source>
        <strain evidence="2">CCFEE 5312</strain>
    </source>
</reference>
<dbReference type="PANTHER" id="PTHR10395:SF7">
    <property type="entry name" value="5-HYDROXYISOURATE HYDROLASE"/>
    <property type="match status" value="1"/>
</dbReference>
<comment type="caution">
    <text evidence="2">The sequence shown here is derived from an EMBL/GenBank/DDBJ whole genome shotgun (WGS) entry which is preliminary data.</text>
</comment>
<dbReference type="InterPro" id="IPR023416">
    <property type="entry name" value="Transthyretin/HIU_hydrolase_d"/>
</dbReference>
<name>A0AAJ0D9E5_9PEZI</name>
<evidence type="ECO:0000313" key="2">
    <source>
        <dbReference type="EMBL" id="KAK3045383.1"/>
    </source>
</evidence>
<dbReference type="AlphaFoldDB" id="A0AAJ0D9E5"/>
<dbReference type="InterPro" id="IPR036817">
    <property type="entry name" value="Transthyretin/HIU_hydrolase_sf"/>
</dbReference>
<dbReference type="Pfam" id="PF00576">
    <property type="entry name" value="Transthyretin"/>
    <property type="match status" value="1"/>
</dbReference>
<accession>A0AAJ0D9E5</accession>
<dbReference type="Proteomes" id="UP001271007">
    <property type="component" value="Unassembled WGS sequence"/>
</dbReference>
<dbReference type="PANTHER" id="PTHR10395">
    <property type="entry name" value="URICASE AND TRANSTHYRETIN-RELATED"/>
    <property type="match status" value="1"/>
</dbReference>
<proteinExistence type="predicted"/>
<dbReference type="EMBL" id="JAWDJX010000295">
    <property type="protein sequence ID" value="KAK3045383.1"/>
    <property type="molecule type" value="Genomic_DNA"/>
</dbReference>
<sequence length="131" mass="14739">MAEQPFITTQVLNTSTGNPAWQIKCGLQAYNCLGYKGPSWHATTDCDGRITDWHTENNGIALNTYVRDWKASATLDESLKFKPRFNTSGLFGGNDGFYWDVTVAVRMRRDDEHYCVLLSMGPWGYSTCRGA</sequence>